<evidence type="ECO:0000313" key="1">
    <source>
        <dbReference type="EMBL" id="RAP70443.1"/>
    </source>
</evidence>
<comment type="caution">
    <text evidence="1">The sequence shown here is derived from an EMBL/GenBank/DDBJ whole genome shotgun (WGS) entry which is preliminary data.</text>
</comment>
<proteinExistence type="predicted"/>
<gene>
    <name evidence="1" type="primary">yhjC</name>
    <name evidence="1" type="ORF">ACZ87_02754</name>
</gene>
<dbReference type="Proteomes" id="UP000244334">
    <property type="component" value="Unassembled WGS sequence"/>
</dbReference>
<protein>
    <submittedName>
        <fullName evidence="1">YhjC domain protein</fullName>
    </submittedName>
</protein>
<keyword evidence="2" id="KW-1185">Reference proteome</keyword>
<reference evidence="1" key="1">
    <citation type="submission" date="2018-04" db="EMBL/GenBank/DDBJ databases">
        <title>Genomes of the Obligate Erwinia dacicola and Facultative Enterobacter sp. OLF Endosymbionts of the Olive Fruit fly, Bactrocera oleae.</title>
        <authorList>
            <person name="Estes A.M."/>
            <person name="Hearn D.J."/>
            <person name="Agarwal S."/>
            <person name="Pierson E.A."/>
            <person name="Dunning-Hotopp J.C."/>
        </authorList>
    </citation>
    <scope>NUCLEOTIDE SEQUENCE [LARGE SCALE GENOMIC DNA]</scope>
    <source>
        <strain evidence="1">Oroville</strain>
    </source>
</reference>
<name>A0A328TLZ0_9GAMM</name>
<dbReference type="AlphaFoldDB" id="A0A328TLZ0"/>
<accession>A0A328TLZ0</accession>
<evidence type="ECO:0000313" key="2">
    <source>
        <dbReference type="Proteomes" id="UP000244334"/>
    </source>
</evidence>
<sequence>MSISTAKPATLVKTGGVITVNSTETYHSACIAELGIIQVLRVGGGLRR</sequence>
<dbReference type="EMBL" id="LJAM02000347">
    <property type="protein sequence ID" value="RAP70443.1"/>
    <property type="molecule type" value="Genomic_DNA"/>
</dbReference>
<organism evidence="1 2">
    <name type="scientific">Candidatus Erwinia dacicola</name>
    <dbReference type="NCBI Taxonomy" id="252393"/>
    <lineage>
        <taxon>Bacteria</taxon>
        <taxon>Pseudomonadati</taxon>
        <taxon>Pseudomonadota</taxon>
        <taxon>Gammaproteobacteria</taxon>
        <taxon>Enterobacterales</taxon>
        <taxon>Erwiniaceae</taxon>
        <taxon>Erwinia</taxon>
    </lineage>
</organism>